<accession>A0A058Z4X0</accession>
<dbReference type="STRING" id="691883.A0A058Z4X0"/>
<feature type="region of interest" description="Disordered" evidence="9">
    <location>
        <begin position="1"/>
        <end position="66"/>
    </location>
</feature>
<dbReference type="InterPro" id="IPR036236">
    <property type="entry name" value="Znf_C2H2_sf"/>
</dbReference>
<evidence type="ECO:0000256" key="5">
    <source>
        <dbReference type="ARBA" id="ARBA00047384"/>
    </source>
</evidence>
<dbReference type="PANTHER" id="PTHR11006:SF53">
    <property type="entry name" value="PROTEIN ARGININE N-METHYLTRANSFERASE 3"/>
    <property type="match status" value="1"/>
</dbReference>
<reference evidence="12" key="1">
    <citation type="submission" date="2013-04" db="EMBL/GenBank/DDBJ databases">
        <title>The Genome Sequence of Fonticula alba ATCC 38817.</title>
        <authorList>
            <consortium name="The Broad Institute Genomics Platform"/>
            <person name="Russ C."/>
            <person name="Cuomo C."/>
            <person name="Burger G."/>
            <person name="Gray M.W."/>
            <person name="Holland P.W.H."/>
            <person name="King N."/>
            <person name="Lang F.B.F."/>
            <person name="Roger A.J."/>
            <person name="Ruiz-Trillo I."/>
            <person name="Brown M."/>
            <person name="Walker B."/>
            <person name="Young S."/>
            <person name="Zeng Q."/>
            <person name="Gargeya S."/>
            <person name="Fitzgerald M."/>
            <person name="Haas B."/>
            <person name="Abouelleil A."/>
            <person name="Allen A.W."/>
            <person name="Alvarado L."/>
            <person name="Arachchi H.M."/>
            <person name="Berlin A.M."/>
            <person name="Chapman S.B."/>
            <person name="Gainer-Dewar J."/>
            <person name="Goldberg J."/>
            <person name="Griggs A."/>
            <person name="Gujja S."/>
            <person name="Hansen M."/>
            <person name="Howarth C."/>
            <person name="Imamovic A."/>
            <person name="Ireland A."/>
            <person name="Larimer J."/>
            <person name="McCowan C."/>
            <person name="Murphy C."/>
            <person name="Pearson M."/>
            <person name="Poon T.W."/>
            <person name="Priest M."/>
            <person name="Roberts A."/>
            <person name="Saif S."/>
            <person name="Shea T."/>
            <person name="Sisk P."/>
            <person name="Sykes S."/>
            <person name="Wortman J."/>
            <person name="Nusbaum C."/>
            <person name="Birren B."/>
        </authorList>
    </citation>
    <scope>NUCLEOTIDE SEQUENCE [LARGE SCALE GENOMIC DNA]</scope>
    <source>
        <strain evidence="12">ATCC 38817</strain>
    </source>
</reference>
<keyword evidence="8" id="KW-0175">Coiled coil</keyword>
<proteinExistence type="predicted"/>
<dbReference type="GO" id="GO:0032259">
    <property type="term" value="P:methylation"/>
    <property type="evidence" value="ECO:0007669"/>
    <property type="project" value="UniProtKB-KW"/>
</dbReference>
<keyword evidence="13" id="KW-1185">Reference proteome</keyword>
<evidence type="ECO:0000256" key="2">
    <source>
        <dbReference type="ARBA" id="ARBA00022603"/>
    </source>
</evidence>
<comment type="catalytic activity">
    <reaction evidence="5">
        <text>L-arginyl-[protein] + 2 S-adenosyl-L-methionine = N(omega),N(omega)-dimethyl-L-arginyl-[protein] + 2 S-adenosyl-L-homocysteine + 2 H(+)</text>
        <dbReference type="Rhea" id="RHEA:48096"/>
        <dbReference type="Rhea" id="RHEA-COMP:10532"/>
        <dbReference type="Rhea" id="RHEA-COMP:11991"/>
        <dbReference type="ChEBI" id="CHEBI:15378"/>
        <dbReference type="ChEBI" id="CHEBI:29965"/>
        <dbReference type="ChEBI" id="CHEBI:57856"/>
        <dbReference type="ChEBI" id="CHEBI:59789"/>
        <dbReference type="ChEBI" id="CHEBI:61897"/>
        <dbReference type="EC" id="2.1.1.319"/>
    </reaction>
    <physiologicalReaction direction="left-to-right" evidence="5">
        <dbReference type="Rhea" id="RHEA:48097"/>
    </physiologicalReaction>
</comment>
<protein>
    <recommendedName>
        <fullName evidence="1">type I protein arginine methyltransferase</fullName>
        <ecNumber evidence="1">2.1.1.319</ecNumber>
    </recommendedName>
</protein>
<feature type="coiled-coil region" evidence="8">
    <location>
        <begin position="205"/>
        <end position="232"/>
    </location>
</feature>
<dbReference type="InterPro" id="IPR029063">
    <property type="entry name" value="SAM-dependent_MTases_sf"/>
</dbReference>
<dbReference type="EMBL" id="KB932206">
    <property type="protein sequence ID" value="KCV69320.1"/>
    <property type="molecule type" value="Genomic_DNA"/>
</dbReference>
<feature type="compositionally biased region" description="Acidic residues" evidence="9">
    <location>
        <begin position="28"/>
        <end position="39"/>
    </location>
</feature>
<dbReference type="PANTHER" id="PTHR11006">
    <property type="entry name" value="PROTEIN ARGININE N-METHYLTRANSFERASE"/>
    <property type="match status" value="1"/>
</dbReference>
<dbReference type="AlphaFoldDB" id="A0A058Z4X0"/>
<dbReference type="Proteomes" id="UP000030693">
    <property type="component" value="Unassembled WGS sequence"/>
</dbReference>
<dbReference type="GO" id="GO:0005634">
    <property type="term" value="C:nucleus"/>
    <property type="evidence" value="ECO:0007669"/>
    <property type="project" value="TreeGrafter"/>
</dbReference>
<feature type="domain" description="Protein arginine N-methyltransferase" evidence="11">
    <location>
        <begin position="426"/>
        <end position="573"/>
    </location>
</feature>
<feature type="compositionally biased region" description="Low complexity" evidence="9">
    <location>
        <begin position="40"/>
        <end position="55"/>
    </location>
</feature>
<dbReference type="SUPFAM" id="SSF53335">
    <property type="entry name" value="S-adenosyl-L-methionine-dependent methyltransferases"/>
    <property type="match status" value="1"/>
</dbReference>
<dbReference type="SUPFAM" id="SSF57667">
    <property type="entry name" value="beta-beta-alpha zinc fingers"/>
    <property type="match status" value="1"/>
</dbReference>
<evidence type="ECO:0000256" key="8">
    <source>
        <dbReference type="SAM" id="Coils"/>
    </source>
</evidence>
<feature type="compositionally biased region" description="Acidic residues" evidence="9">
    <location>
        <begin position="56"/>
        <end position="66"/>
    </location>
</feature>
<dbReference type="GeneID" id="20528477"/>
<dbReference type="Gene3D" id="3.40.50.150">
    <property type="entry name" value="Vaccinia Virus protein VP39"/>
    <property type="match status" value="1"/>
</dbReference>
<keyword evidence="4 7" id="KW-0949">S-adenosyl-L-methionine</keyword>
<name>A0A058Z4X0_FONAL</name>
<dbReference type="GO" id="GO:0035242">
    <property type="term" value="F:protein-arginine omega-N asymmetric methyltransferase activity"/>
    <property type="evidence" value="ECO:0007669"/>
    <property type="project" value="UniProtKB-EC"/>
</dbReference>
<keyword evidence="3 7" id="KW-0808">Transferase</keyword>
<dbReference type="GO" id="GO:0042054">
    <property type="term" value="F:histone methyltransferase activity"/>
    <property type="evidence" value="ECO:0007669"/>
    <property type="project" value="TreeGrafter"/>
</dbReference>
<evidence type="ECO:0000256" key="1">
    <source>
        <dbReference type="ARBA" id="ARBA00011925"/>
    </source>
</evidence>
<evidence type="ECO:0000259" key="11">
    <source>
        <dbReference type="Pfam" id="PF22528"/>
    </source>
</evidence>
<evidence type="ECO:0000256" key="4">
    <source>
        <dbReference type="ARBA" id="ARBA00022691"/>
    </source>
</evidence>
<evidence type="ECO:0000256" key="7">
    <source>
        <dbReference type="PROSITE-ProRule" id="PRU01015"/>
    </source>
</evidence>
<dbReference type="eggNOG" id="KOG1499">
    <property type="taxonomic scope" value="Eukaryota"/>
</dbReference>
<dbReference type="FunFam" id="3.40.50.150:FF:000003">
    <property type="entry name" value="Blast:Protein arginine N-methyltransferase 1"/>
    <property type="match status" value="1"/>
</dbReference>
<dbReference type="PROSITE" id="PS51678">
    <property type="entry name" value="SAM_MT_PRMT"/>
    <property type="match status" value="1"/>
</dbReference>
<organism evidence="12">
    <name type="scientific">Fonticula alba</name>
    <name type="common">Slime mold</name>
    <dbReference type="NCBI Taxonomy" id="691883"/>
    <lineage>
        <taxon>Eukaryota</taxon>
        <taxon>Rotosphaerida</taxon>
        <taxon>Fonticulaceae</taxon>
        <taxon>Fonticula</taxon>
    </lineage>
</organism>
<evidence type="ECO:0000256" key="3">
    <source>
        <dbReference type="ARBA" id="ARBA00022679"/>
    </source>
</evidence>
<dbReference type="Gene3D" id="2.70.160.11">
    <property type="entry name" value="Hnrnp arginine n-methyltransferase1"/>
    <property type="match status" value="1"/>
</dbReference>
<evidence type="ECO:0000256" key="9">
    <source>
        <dbReference type="SAM" id="MobiDB-lite"/>
    </source>
</evidence>
<gene>
    <name evidence="12" type="ORF">H696_03752</name>
</gene>
<dbReference type="InterPro" id="IPR041698">
    <property type="entry name" value="Methyltransf_25"/>
</dbReference>
<comment type="catalytic activity">
    <reaction evidence="6">
        <text>L-arginyl-[protein] + S-adenosyl-L-methionine = N(omega)-methyl-L-arginyl-[protein] + S-adenosyl-L-homocysteine + H(+)</text>
        <dbReference type="Rhea" id="RHEA:48100"/>
        <dbReference type="Rhea" id="RHEA-COMP:10532"/>
        <dbReference type="Rhea" id="RHEA-COMP:11990"/>
        <dbReference type="ChEBI" id="CHEBI:15378"/>
        <dbReference type="ChEBI" id="CHEBI:29965"/>
        <dbReference type="ChEBI" id="CHEBI:57856"/>
        <dbReference type="ChEBI" id="CHEBI:59789"/>
        <dbReference type="ChEBI" id="CHEBI:65280"/>
    </reaction>
    <physiologicalReaction direction="left-to-right" evidence="6">
        <dbReference type="Rhea" id="RHEA:48101"/>
    </physiologicalReaction>
</comment>
<keyword evidence="2 7" id="KW-0489">Methyltransferase</keyword>
<evidence type="ECO:0000256" key="6">
    <source>
        <dbReference type="ARBA" id="ARBA00049303"/>
    </source>
</evidence>
<dbReference type="Pfam" id="PF22528">
    <property type="entry name" value="PRMT_C"/>
    <property type="match status" value="1"/>
</dbReference>
<evidence type="ECO:0000259" key="10">
    <source>
        <dbReference type="Pfam" id="PF13649"/>
    </source>
</evidence>
<feature type="domain" description="Methyltransferase" evidence="10">
    <location>
        <begin position="307"/>
        <end position="405"/>
    </location>
</feature>
<evidence type="ECO:0000313" key="12">
    <source>
        <dbReference type="EMBL" id="KCV69320.1"/>
    </source>
</evidence>
<dbReference type="InterPro" id="IPR025799">
    <property type="entry name" value="Arg_MeTrfase"/>
</dbReference>
<dbReference type="InterPro" id="IPR055135">
    <property type="entry name" value="PRMT_dom"/>
</dbReference>
<dbReference type="OMA" id="YSHFAIH"/>
<dbReference type="EC" id="2.1.1.319" evidence="1"/>
<sequence>MTVLPTDSAHREPEGATTPTLGSREFPSDNEDECPDLESADAPISAPSSAGAGSPSDEELGDEASDWSDWEADEQELSAMAVACLFCPARLSDIELANEHMATEHGFDLRGLIVEHSLDFYTAFRLANLARKHQVAPSSDLPPIAVASVRDTEDQSLLLPVVADDMLLVFLSELVDFDAMEAGAVASQQDAILASVSPAELLERLTLAERRNQELLDSLASYKEMAERALKKQDLAAATLTGPGSEQEQQQLADTLSPLALGQQDRDYFDSYGTYEIHEEMLRDTVRTESYRSFIEDNAHLIRDKIVLDVGCGTGILSMFAARAGAKHVYAVDASSGVIPFARSNIKENGFEDKITVIFGKVEEISLPVEKVDIIISEWMGYFLLFESMFDSVIAARDRWLADDGHVLPSHARIFLCGAGPSVWAGRREFWSDVYGFKMPAMWKRISSLPSDQVLPADCIATNEVVIFDMNARTIGLNEIEFTHRFSLTPKVPGTPLRGLCGFFDIDFWYRDTAGAQQVSFSTSPEATTTHWRQTFLPFSQDIVLPEGVASLDGQISVRRHPKNPRELLVTVDLDPIGDMAPAQTLQFDY</sequence>
<dbReference type="CDD" id="cd02440">
    <property type="entry name" value="AdoMet_MTases"/>
    <property type="match status" value="1"/>
</dbReference>
<evidence type="ECO:0000313" key="13">
    <source>
        <dbReference type="Proteomes" id="UP000030693"/>
    </source>
</evidence>
<dbReference type="Pfam" id="PF13649">
    <property type="entry name" value="Methyltransf_25"/>
    <property type="match status" value="1"/>
</dbReference>
<dbReference type="OrthoDB" id="7848332at2759"/>
<dbReference type="RefSeq" id="XP_009495885.1">
    <property type="nucleotide sequence ID" value="XM_009497610.1"/>
</dbReference>